<dbReference type="eggNOG" id="KOG1924">
    <property type="taxonomic scope" value="Eukaryota"/>
</dbReference>
<dbReference type="InterPro" id="IPR010472">
    <property type="entry name" value="FH3_dom"/>
</dbReference>
<dbReference type="GO" id="GO:0030041">
    <property type="term" value="P:actin filament polymerization"/>
    <property type="evidence" value="ECO:0007669"/>
    <property type="project" value="TreeGrafter"/>
</dbReference>
<evidence type="ECO:0000313" key="11">
    <source>
        <dbReference type="EnsemblMetazoa" id="PHUM368970-PA"/>
    </source>
</evidence>
<feature type="domain" description="GBD/FH3" evidence="8">
    <location>
        <begin position="49"/>
        <end position="408"/>
    </location>
</feature>
<dbReference type="OMA" id="WEVKNPM"/>
<evidence type="ECO:0000313" key="12">
    <source>
        <dbReference type="Proteomes" id="UP000009046"/>
    </source>
</evidence>
<dbReference type="InterPro" id="IPR015425">
    <property type="entry name" value="FH2_Formin"/>
</dbReference>
<evidence type="ECO:0000256" key="2">
    <source>
        <dbReference type="ARBA" id="ARBA00008214"/>
    </source>
</evidence>
<feature type="coiled-coil region" evidence="5">
    <location>
        <begin position="434"/>
        <end position="475"/>
    </location>
</feature>
<comment type="subcellular location">
    <subcellularLocation>
        <location evidence="1">Cytoplasm</location>
    </subcellularLocation>
</comment>
<evidence type="ECO:0000259" key="7">
    <source>
        <dbReference type="PROSITE" id="PS51231"/>
    </source>
</evidence>
<dbReference type="InterPro" id="IPR051412">
    <property type="entry name" value="Formin_Homology_Diaphanous_sf"/>
</dbReference>
<evidence type="ECO:0000256" key="5">
    <source>
        <dbReference type="SAM" id="Coils"/>
    </source>
</evidence>
<accession>E0VPZ1</accession>
<feature type="compositionally biased region" description="Basic and acidic residues" evidence="6">
    <location>
        <begin position="952"/>
        <end position="975"/>
    </location>
</feature>
<dbReference type="InterPro" id="IPR010465">
    <property type="entry name" value="Drf_DAD"/>
</dbReference>
<evidence type="ECO:0000259" key="8">
    <source>
        <dbReference type="PROSITE" id="PS51232"/>
    </source>
</evidence>
<dbReference type="InterPro" id="IPR011989">
    <property type="entry name" value="ARM-like"/>
</dbReference>
<feature type="region of interest" description="Disordered" evidence="6">
    <location>
        <begin position="491"/>
        <end position="567"/>
    </location>
</feature>
<dbReference type="PROSITE" id="PS51444">
    <property type="entry name" value="FH2"/>
    <property type="match status" value="1"/>
</dbReference>
<dbReference type="AlphaFoldDB" id="E0VPZ1"/>
<dbReference type="Pfam" id="PF06345">
    <property type="entry name" value="Drf_DAD"/>
    <property type="match status" value="1"/>
</dbReference>
<name>E0VPZ1_PEDHC</name>
<sequence length="1051" mass="119731">MSKQEKLKSSGKFLDSLFVRPKKGNRSSVVSRPTSDSEYNDNELQEAILNTMDENKINEKFEEMLQDMNLSEERKQPLREMALMNKRKLLISHWKNSVQQDNKSKFDKPSDYIAFLSTPELSLNKRYSCVESLRIALTNNPLTWVQEFVTEGLQLLLGVLNECYLNDPRHEKVQYECLRCLRAIMNNTIGIKKVFGQKGAMTVLARSLDITKPKVMFEVVQVLAATCFIPPVGHDKVVEAITMSGEIKGKERFQPIVQGLLAKNNENLRVACLTLINAIVTQTDDLEYRLHLRNEIMRAGLYDVLEDLEKDAPEDLIVQINVFNEHKETDFAEWVEKFDSTVRLEFDDVNECFDMLKNLVMESPAEPYFLSILQHLLFIRDDHLIRPAYYKLIEECVSQIVLHKGGCDPDFRANRRFQIDVAPLIDHLVEKESKAEDEKKLADLKNKLEEAILQRQESEARYLQLEKRLQEIEQDGSSMNLSETAKLIQSKLPPGKIGGPPPPPPPPMPGGGPPPPPMPGISGGPPPPPMPGAGPPPPPLPGMIPPPPGGLLGPSPMKPPDVLPYGLKPKKKWDTIRPIKRANWKAIIPQKLSEKSFWVKVQEEKLASPDILEGLSEKFSTKPVLKKVEDDTEGMGTLKRKNELKVLDSKSSHNISILLGGSLKHLSYKDVRKCILRCDETALTENILKQLIDYLPPPDQLGKLKDFISQYDSLTEAEQFAVTISDIKRLHPRLKSLSFRQRFPEIVQEIKPDIVAGTAACEEVKRSNKFARILELILLLGNYMNSGSRNGQAFGFEISFLPKLTSTKDVENKTTLLHFLVETIEKKFPELLNFHEQLEHVDRASRVSMDNIQKTLRQMDSSLKNLETDLQNSKVPQCDDDLFYTSMSSFAKEARQQCEILQNMFKNMESLYSDLAEFYAFDKTKYTLEEFFGDIKEFKDLFLQAHKDNVKQRETEEKLRRARESREKQEQEKQARAARKKALIDINTQTQEGVMDSLLEALQSGSAFTRDQRRARANPRVAGAERRAQLNRSRSRTGLVVNAMLAREIAK</sequence>
<dbReference type="InterPro" id="IPR014767">
    <property type="entry name" value="DAD_dom"/>
</dbReference>
<dbReference type="STRING" id="121224.E0VPZ1"/>
<dbReference type="Pfam" id="PF06367">
    <property type="entry name" value="Drf_FH3"/>
    <property type="match status" value="1"/>
</dbReference>
<dbReference type="SMART" id="SM00498">
    <property type="entry name" value="FH2"/>
    <property type="match status" value="1"/>
</dbReference>
<dbReference type="EnsemblMetazoa" id="PHUM368970-RA">
    <property type="protein sequence ID" value="PHUM368970-PA"/>
    <property type="gene ID" value="PHUM368970"/>
</dbReference>
<dbReference type="Gene3D" id="1.10.20.40">
    <property type="entry name" value="Formin, diaphanous GTPase-binding domain"/>
    <property type="match status" value="1"/>
</dbReference>
<feature type="domain" description="DAD" evidence="7">
    <location>
        <begin position="988"/>
        <end position="1020"/>
    </location>
</feature>
<dbReference type="OrthoDB" id="1104827at2759"/>
<organism>
    <name type="scientific">Pediculus humanus subsp. corporis</name>
    <name type="common">Body louse</name>
    <dbReference type="NCBI Taxonomy" id="121224"/>
    <lineage>
        <taxon>Eukaryota</taxon>
        <taxon>Metazoa</taxon>
        <taxon>Ecdysozoa</taxon>
        <taxon>Arthropoda</taxon>
        <taxon>Hexapoda</taxon>
        <taxon>Insecta</taxon>
        <taxon>Pterygota</taxon>
        <taxon>Neoptera</taxon>
        <taxon>Paraneoptera</taxon>
        <taxon>Psocodea</taxon>
        <taxon>Troctomorpha</taxon>
        <taxon>Phthiraptera</taxon>
        <taxon>Anoplura</taxon>
        <taxon>Pediculidae</taxon>
        <taxon>Pediculus</taxon>
    </lineage>
</organism>
<dbReference type="FunCoup" id="E0VPZ1">
    <property type="interactions" value="350"/>
</dbReference>
<dbReference type="CTD" id="8233565"/>
<dbReference type="GO" id="GO:0005737">
    <property type="term" value="C:cytoplasm"/>
    <property type="evidence" value="ECO:0007669"/>
    <property type="project" value="UniProtKB-SubCell"/>
</dbReference>
<feature type="domain" description="FH2" evidence="9">
    <location>
        <begin position="569"/>
        <end position="968"/>
    </location>
</feature>
<dbReference type="InterPro" id="IPR014768">
    <property type="entry name" value="GBD/FH3_dom"/>
</dbReference>
<dbReference type="SUPFAM" id="SSF101447">
    <property type="entry name" value="Formin homology 2 domain (FH2 domain)"/>
    <property type="match status" value="1"/>
</dbReference>
<dbReference type="PANTHER" id="PTHR45691">
    <property type="entry name" value="PROTEIN DIAPHANOUS"/>
    <property type="match status" value="1"/>
</dbReference>
<reference evidence="10" key="2">
    <citation type="submission" date="2007-04" db="EMBL/GenBank/DDBJ databases">
        <title>The genome of the human body louse.</title>
        <authorList>
            <consortium name="The Human Body Louse Genome Consortium"/>
            <person name="Kirkness E."/>
            <person name="Walenz B."/>
            <person name="Hass B."/>
            <person name="Bruggner R."/>
            <person name="Strausberg R."/>
        </authorList>
    </citation>
    <scope>NUCLEOTIDE SEQUENCE</scope>
    <source>
        <strain evidence="10">USDA</strain>
    </source>
</reference>
<dbReference type="SUPFAM" id="SSF48371">
    <property type="entry name" value="ARM repeat"/>
    <property type="match status" value="1"/>
</dbReference>
<dbReference type="Proteomes" id="UP000009046">
    <property type="component" value="Unassembled WGS sequence"/>
</dbReference>
<evidence type="ECO:0000256" key="4">
    <source>
        <dbReference type="ARBA" id="ARBA00023054"/>
    </source>
</evidence>
<feature type="region of interest" description="Disordered" evidence="6">
    <location>
        <begin position="952"/>
        <end position="976"/>
    </location>
</feature>
<dbReference type="EMBL" id="DS235379">
    <property type="protein sequence ID" value="EEB15447.1"/>
    <property type="molecule type" value="Genomic_DNA"/>
</dbReference>
<comment type="similarity">
    <text evidence="2">Belongs to the formin homology family. Diaphanous subfamily.</text>
</comment>
<dbReference type="PROSITE" id="PS51232">
    <property type="entry name" value="GBD_FH3"/>
    <property type="match status" value="1"/>
</dbReference>
<dbReference type="Gene3D" id="6.10.30.30">
    <property type="match status" value="1"/>
</dbReference>
<dbReference type="GeneID" id="8233565"/>
<evidence type="ECO:0000256" key="6">
    <source>
        <dbReference type="SAM" id="MobiDB-lite"/>
    </source>
</evidence>
<dbReference type="InParanoid" id="E0VPZ1"/>
<dbReference type="RefSeq" id="XP_002428185.1">
    <property type="nucleotide sequence ID" value="XM_002428140.1"/>
</dbReference>
<proteinExistence type="inferred from homology"/>
<evidence type="ECO:0000259" key="9">
    <source>
        <dbReference type="PROSITE" id="PS51444"/>
    </source>
</evidence>
<dbReference type="InterPro" id="IPR010473">
    <property type="entry name" value="GTPase-bd"/>
</dbReference>
<keyword evidence="4 5" id="KW-0175">Coiled coil</keyword>
<dbReference type="SMART" id="SM01140">
    <property type="entry name" value="Drf_GBD"/>
    <property type="match status" value="1"/>
</dbReference>
<dbReference type="GO" id="GO:0031267">
    <property type="term" value="F:small GTPase binding"/>
    <property type="evidence" value="ECO:0007669"/>
    <property type="project" value="InterPro"/>
</dbReference>
<dbReference type="KEGG" id="phu:Phum_PHUM368970"/>
<reference evidence="11" key="3">
    <citation type="submission" date="2021-02" db="UniProtKB">
        <authorList>
            <consortium name="EnsemblMetazoa"/>
        </authorList>
    </citation>
    <scope>IDENTIFICATION</scope>
    <source>
        <strain evidence="11">USDA</strain>
    </source>
</reference>
<feature type="compositionally biased region" description="Polar residues" evidence="6">
    <location>
        <begin position="26"/>
        <end position="37"/>
    </location>
</feature>
<feature type="region of interest" description="Disordered" evidence="6">
    <location>
        <begin position="18"/>
        <end position="40"/>
    </location>
</feature>
<evidence type="ECO:0000256" key="3">
    <source>
        <dbReference type="ARBA" id="ARBA00022490"/>
    </source>
</evidence>
<dbReference type="Gene3D" id="1.25.10.10">
    <property type="entry name" value="Leucine-rich Repeat Variant"/>
    <property type="match status" value="1"/>
</dbReference>
<gene>
    <name evidence="11" type="primary">8233565</name>
    <name evidence="10" type="ORF">Phum_PHUM368970</name>
</gene>
<dbReference type="Pfam" id="PF02181">
    <property type="entry name" value="FH2"/>
    <property type="match status" value="1"/>
</dbReference>
<keyword evidence="12" id="KW-1185">Reference proteome</keyword>
<dbReference type="Pfam" id="PF06371">
    <property type="entry name" value="Drf_GBD"/>
    <property type="match status" value="1"/>
</dbReference>
<dbReference type="InterPro" id="IPR044933">
    <property type="entry name" value="DIA_GBD_sf"/>
</dbReference>
<dbReference type="HOGENOM" id="CLU_002356_0_1_1"/>
<dbReference type="InterPro" id="IPR016024">
    <property type="entry name" value="ARM-type_fold"/>
</dbReference>
<dbReference type="GO" id="GO:0003779">
    <property type="term" value="F:actin binding"/>
    <property type="evidence" value="ECO:0007669"/>
    <property type="project" value="InterPro"/>
</dbReference>
<reference evidence="10" key="1">
    <citation type="submission" date="2007-04" db="EMBL/GenBank/DDBJ databases">
        <title>Annotation of Pediculus humanus corporis strain USDA.</title>
        <authorList>
            <person name="Kirkness E."/>
            <person name="Hannick L."/>
            <person name="Hass B."/>
            <person name="Bruggner R."/>
            <person name="Lawson D."/>
            <person name="Bidwell S."/>
            <person name="Joardar V."/>
            <person name="Caler E."/>
            <person name="Walenz B."/>
            <person name="Inman J."/>
            <person name="Schobel S."/>
            <person name="Galinsky K."/>
            <person name="Amedeo P."/>
            <person name="Strausberg R."/>
        </authorList>
    </citation>
    <scope>NUCLEOTIDE SEQUENCE</scope>
    <source>
        <strain evidence="10">USDA</strain>
    </source>
</reference>
<dbReference type="Gene3D" id="1.20.58.630">
    <property type="match status" value="1"/>
</dbReference>
<dbReference type="GO" id="GO:0005884">
    <property type="term" value="C:actin filament"/>
    <property type="evidence" value="ECO:0007669"/>
    <property type="project" value="TreeGrafter"/>
</dbReference>
<dbReference type="PANTHER" id="PTHR45691:SF6">
    <property type="entry name" value="PROTEIN DIAPHANOUS"/>
    <property type="match status" value="1"/>
</dbReference>
<feature type="coiled-coil region" evidence="5">
    <location>
        <begin position="849"/>
        <end position="911"/>
    </location>
</feature>
<dbReference type="Gene3D" id="1.20.58.2220">
    <property type="entry name" value="Formin, FH2 domain"/>
    <property type="match status" value="1"/>
</dbReference>
<dbReference type="Gene3D" id="1.10.238.150">
    <property type="entry name" value="Formin, FH3 diaphanous domain"/>
    <property type="match status" value="1"/>
</dbReference>
<dbReference type="SMART" id="SM01139">
    <property type="entry name" value="Drf_FH3"/>
    <property type="match status" value="1"/>
</dbReference>
<dbReference type="PROSITE" id="PS51231">
    <property type="entry name" value="DAD"/>
    <property type="match status" value="1"/>
</dbReference>
<protein>
    <submittedName>
        <fullName evidence="10 11">Diaphanous, putative</fullName>
    </submittedName>
</protein>
<keyword evidence="3" id="KW-0963">Cytoplasm</keyword>
<feature type="compositionally biased region" description="Pro residues" evidence="6">
    <location>
        <begin position="499"/>
        <end position="549"/>
    </location>
</feature>
<evidence type="ECO:0000313" key="10">
    <source>
        <dbReference type="EMBL" id="EEB15447.1"/>
    </source>
</evidence>
<dbReference type="VEuPathDB" id="VectorBase:PHUM368970"/>
<dbReference type="InterPro" id="IPR042201">
    <property type="entry name" value="FH2_Formin_sf"/>
</dbReference>
<dbReference type="EMBL" id="AAZO01004291">
    <property type="status" value="NOT_ANNOTATED_CDS"/>
    <property type="molecule type" value="Genomic_DNA"/>
</dbReference>
<evidence type="ECO:0000256" key="1">
    <source>
        <dbReference type="ARBA" id="ARBA00004496"/>
    </source>
</evidence>